<organism evidence="4 5">
    <name type="scientific">Pseudogulbenkiania subflava DSM 22618</name>
    <dbReference type="NCBI Taxonomy" id="1123014"/>
    <lineage>
        <taxon>Bacteria</taxon>
        <taxon>Pseudomonadati</taxon>
        <taxon>Pseudomonadota</taxon>
        <taxon>Betaproteobacteria</taxon>
        <taxon>Neisseriales</taxon>
        <taxon>Chromobacteriaceae</taxon>
        <taxon>Pseudogulbenkiania</taxon>
    </lineage>
</organism>
<protein>
    <submittedName>
        <fullName evidence="4">Transcriptional regulator, contains XRE-family HTH domain</fullName>
    </submittedName>
</protein>
<dbReference type="GO" id="GO:0003677">
    <property type="term" value="F:DNA binding"/>
    <property type="evidence" value="ECO:0007669"/>
    <property type="project" value="UniProtKB-KW"/>
</dbReference>
<dbReference type="GO" id="GO:0005829">
    <property type="term" value="C:cytosol"/>
    <property type="evidence" value="ECO:0007669"/>
    <property type="project" value="TreeGrafter"/>
</dbReference>
<gene>
    <name evidence="4" type="ORF">SAMN02745746_03787</name>
</gene>
<dbReference type="Gene3D" id="1.10.260.40">
    <property type="entry name" value="lambda repressor-like DNA-binding domains"/>
    <property type="match status" value="1"/>
</dbReference>
<dbReference type="EMBL" id="FXAG01000029">
    <property type="protein sequence ID" value="SMF53056.1"/>
    <property type="molecule type" value="Genomic_DNA"/>
</dbReference>
<feature type="region of interest" description="Disordered" evidence="2">
    <location>
        <begin position="1"/>
        <end position="20"/>
    </location>
</feature>
<dbReference type="PANTHER" id="PTHR46797:SF1">
    <property type="entry name" value="METHYLPHOSPHONATE SYNTHASE"/>
    <property type="match status" value="1"/>
</dbReference>
<dbReference type="PANTHER" id="PTHR46797">
    <property type="entry name" value="HTH-TYPE TRANSCRIPTIONAL REGULATOR"/>
    <property type="match status" value="1"/>
</dbReference>
<dbReference type="RefSeq" id="WP_085277776.1">
    <property type="nucleotide sequence ID" value="NZ_FXAG01000029.1"/>
</dbReference>
<reference evidence="5" key="1">
    <citation type="submission" date="2017-04" db="EMBL/GenBank/DDBJ databases">
        <authorList>
            <person name="Varghese N."/>
            <person name="Submissions S."/>
        </authorList>
    </citation>
    <scope>NUCLEOTIDE SEQUENCE [LARGE SCALE GENOMIC DNA]</scope>
    <source>
        <strain evidence="5">DSM 22618</strain>
    </source>
</reference>
<accession>A0A1Y6CH68</accession>
<dbReference type="STRING" id="1123014.SAMN02745746_03787"/>
<feature type="domain" description="HTH cro/C1-type" evidence="3">
    <location>
        <begin position="7"/>
        <end position="61"/>
    </location>
</feature>
<evidence type="ECO:0000313" key="4">
    <source>
        <dbReference type="EMBL" id="SMF53056.1"/>
    </source>
</evidence>
<sequence length="117" mass="13493">MKIGHRIRESRDGKRLSQGELARRVGVSQPAISDWENGKTEPSVDNMRTLAVELGVWFEWLATGRGLREYQGLAQEQPMEYRVQPALPEDEQTLQAIYRKLSPARKEALLDFLKRWG</sequence>
<dbReference type="SUPFAM" id="SSF47413">
    <property type="entry name" value="lambda repressor-like DNA-binding domains"/>
    <property type="match status" value="1"/>
</dbReference>
<keyword evidence="5" id="KW-1185">Reference proteome</keyword>
<dbReference type="Pfam" id="PF01381">
    <property type="entry name" value="HTH_3"/>
    <property type="match status" value="1"/>
</dbReference>
<dbReference type="SMART" id="SM00530">
    <property type="entry name" value="HTH_XRE"/>
    <property type="match status" value="1"/>
</dbReference>
<dbReference type="Proteomes" id="UP000192920">
    <property type="component" value="Unassembled WGS sequence"/>
</dbReference>
<keyword evidence="1" id="KW-0238">DNA-binding</keyword>
<dbReference type="InterPro" id="IPR050807">
    <property type="entry name" value="TransReg_Diox_bact_type"/>
</dbReference>
<dbReference type="InterPro" id="IPR010982">
    <property type="entry name" value="Lambda_DNA-bd_dom_sf"/>
</dbReference>
<name>A0A1Y6CH68_9NEIS</name>
<proteinExistence type="predicted"/>
<evidence type="ECO:0000256" key="1">
    <source>
        <dbReference type="ARBA" id="ARBA00023125"/>
    </source>
</evidence>
<dbReference type="InterPro" id="IPR001387">
    <property type="entry name" value="Cro/C1-type_HTH"/>
</dbReference>
<dbReference type="PROSITE" id="PS50943">
    <property type="entry name" value="HTH_CROC1"/>
    <property type="match status" value="1"/>
</dbReference>
<evidence type="ECO:0000256" key="2">
    <source>
        <dbReference type="SAM" id="MobiDB-lite"/>
    </source>
</evidence>
<dbReference type="AlphaFoldDB" id="A0A1Y6CH68"/>
<evidence type="ECO:0000313" key="5">
    <source>
        <dbReference type="Proteomes" id="UP000192920"/>
    </source>
</evidence>
<dbReference type="CDD" id="cd00093">
    <property type="entry name" value="HTH_XRE"/>
    <property type="match status" value="1"/>
</dbReference>
<evidence type="ECO:0000259" key="3">
    <source>
        <dbReference type="PROSITE" id="PS50943"/>
    </source>
</evidence>
<dbReference type="GO" id="GO:0003700">
    <property type="term" value="F:DNA-binding transcription factor activity"/>
    <property type="evidence" value="ECO:0007669"/>
    <property type="project" value="TreeGrafter"/>
</dbReference>